<dbReference type="InterPro" id="IPR001173">
    <property type="entry name" value="Glyco_trans_2-like"/>
</dbReference>
<keyword evidence="4" id="KW-1185">Reference proteome</keyword>
<keyword evidence="3" id="KW-0808">Transferase</keyword>
<sequence>MTDITIIILSYNTKTLLLNCLKSVFETIKELSFEVVVVDNNSHDGSPKAVLKAFPDVRVIENSKNLGFAKANNLMLRQTKSPYALLLNSDAILTQGAVKAIYDFMEVQNDAGICAGQLLNKDGTKQNSFAYFPGILTLLFNESLINTLSPFRKNKHSITDREVKVDSCIGACILMKMEAVRKAGFFDESFFFFFEETDLALAMHQKGWFSYIVPKAKIYHLGGQSVGHSVKSRLLFSQSRRIYYKKHFPLLSHVYMPLIMVRLTADLLMNLTLWTLTLFFATGKKNKAMLYYELLIWHMKGCPTVK</sequence>
<dbReference type="InterPro" id="IPR029044">
    <property type="entry name" value="Nucleotide-diphossugar_trans"/>
</dbReference>
<reference evidence="3 4" key="1">
    <citation type="submission" date="2020-06" db="EMBL/GenBank/DDBJ databases">
        <title>High-quality draft genome of sulfate reducer Desulfobacter latus type strain AcrS2 isolated from marine sediment.</title>
        <authorList>
            <person name="Hoppe M."/>
            <person name="Larsen C.K."/>
            <person name="Marshall I.P.G."/>
            <person name="Schramm A."/>
            <person name="Marietou A.G."/>
        </authorList>
    </citation>
    <scope>NUCLEOTIDE SEQUENCE [LARGE SCALE GENOMIC DNA]</scope>
    <source>
        <strain evidence="3 4">AcRS2</strain>
    </source>
</reference>
<dbReference type="Proteomes" id="UP000553343">
    <property type="component" value="Unassembled WGS sequence"/>
</dbReference>
<gene>
    <name evidence="3" type="ORF">HXW94_05370</name>
</gene>
<dbReference type="GO" id="GO:0016740">
    <property type="term" value="F:transferase activity"/>
    <property type="evidence" value="ECO:0007669"/>
    <property type="project" value="UniProtKB-KW"/>
</dbReference>
<feature type="domain" description="Glycosyltransferase 2-like" evidence="2">
    <location>
        <begin position="5"/>
        <end position="182"/>
    </location>
</feature>
<dbReference type="AlphaFoldDB" id="A0A850SSQ1"/>
<proteinExistence type="predicted"/>
<dbReference type="PANTHER" id="PTHR43179:SF7">
    <property type="entry name" value="RHAMNOSYLTRANSFERASE WBBL"/>
    <property type="match status" value="1"/>
</dbReference>
<keyword evidence="1" id="KW-0812">Transmembrane</keyword>
<organism evidence="3 4">
    <name type="scientific">Desulfobacter latus</name>
    <dbReference type="NCBI Taxonomy" id="2292"/>
    <lineage>
        <taxon>Bacteria</taxon>
        <taxon>Pseudomonadati</taxon>
        <taxon>Thermodesulfobacteriota</taxon>
        <taxon>Desulfobacteria</taxon>
        <taxon>Desulfobacterales</taxon>
        <taxon>Desulfobacteraceae</taxon>
        <taxon>Desulfobacter</taxon>
    </lineage>
</organism>
<dbReference type="Pfam" id="PF00535">
    <property type="entry name" value="Glycos_transf_2"/>
    <property type="match status" value="1"/>
</dbReference>
<dbReference type="EMBL" id="JACADJ010000011">
    <property type="protein sequence ID" value="NWH04424.1"/>
    <property type="molecule type" value="Genomic_DNA"/>
</dbReference>
<accession>A0A850SSQ1</accession>
<evidence type="ECO:0000259" key="2">
    <source>
        <dbReference type="Pfam" id="PF00535"/>
    </source>
</evidence>
<dbReference type="Gene3D" id="3.90.550.10">
    <property type="entry name" value="Spore Coat Polysaccharide Biosynthesis Protein SpsA, Chain A"/>
    <property type="match status" value="1"/>
</dbReference>
<feature type="transmembrane region" description="Helical" evidence="1">
    <location>
        <begin position="254"/>
        <end position="281"/>
    </location>
</feature>
<comment type="caution">
    <text evidence="3">The sequence shown here is derived from an EMBL/GenBank/DDBJ whole genome shotgun (WGS) entry which is preliminary data.</text>
</comment>
<keyword evidence="1" id="KW-1133">Transmembrane helix</keyword>
<evidence type="ECO:0000313" key="3">
    <source>
        <dbReference type="EMBL" id="NWH04424.1"/>
    </source>
</evidence>
<dbReference type="RefSeq" id="WP_178365876.1">
    <property type="nucleotide sequence ID" value="NZ_JACADJ010000011.1"/>
</dbReference>
<keyword evidence="1" id="KW-0472">Membrane</keyword>
<name>A0A850SSQ1_9BACT</name>
<dbReference type="PANTHER" id="PTHR43179">
    <property type="entry name" value="RHAMNOSYLTRANSFERASE WBBL"/>
    <property type="match status" value="1"/>
</dbReference>
<evidence type="ECO:0000256" key="1">
    <source>
        <dbReference type="SAM" id="Phobius"/>
    </source>
</evidence>
<protein>
    <submittedName>
        <fullName evidence="3">Glycosyltransferase family 2 protein</fullName>
    </submittedName>
</protein>
<evidence type="ECO:0000313" key="4">
    <source>
        <dbReference type="Proteomes" id="UP000553343"/>
    </source>
</evidence>
<dbReference type="CDD" id="cd04186">
    <property type="entry name" value="GT_2_like_c"/>
    <property type="match status" value="1"/>
</dbReference>
<dbReference type="SUPFAM" id="SSF53448">
    <property type="entry name" value="Nucleotide-diphospho-sugar transferases"/>
    <property type="match status" value="1"/>
</dbReference>